<keyword evidence="1" id="KW-0472">Membrane</keyword>
<dbReference type="AlphaFoldDB" id="A0A343DSC4"/>
<geneLocation type="mitochondrion" evidence="2"/>
<dbReference type="RefSeq" id="YP_009477593.1">
    <property type="nucleotide sequence ID" value="NC_037467.1"/>
</dbReference>
<dbReference type="EMBL" id="KY038053">
    <property type="protein sequence ID" value="ASC43031.1"/>
    <property type="molecule type" value="Genomic_DNA"/>
</dbReference>
<keyword evidence="1" id="KW-1133">Transmembrane helix</keyword>
<keyword evidence="2" id="KW-0496">Mitochondrion</keyword>
<gene>
    <name evidence="2" type="primary">ND4L</name>
</gene>
<feature type="transmembrane region" description="Helical" evidence="1">
    <location>
        <begin position="61"/>
        <end position="81"/>
    </location>
</feature>
<name>A0A343DSC4_9CRUS</name>
<organism evidence="2">
    <name type="scientific">Gyge ovalis</name>
    <dbReference type="NCBI Taxonomy" id="2008693"/>
    <lineage>
        <taxon>Eukaryota</taxon>
        <taxon>Metazoa</taxon>
        <taxon>Ecdysozoa</taxon>
        <taxon>Arthropoda</taxon>
        <taxon>Crustacea</taxon>
        <taxon>Multicrustacea</taxon>
        <taxon>Malacostraca</taxon>
        <taxon>Eumalacostraca</taxon>
        <taxon>Peracarida</taxon>
        <taxon>Isopoda</taxon>
        <taxon>Epicaridea</taxon>
        <taxon>Bopyridoidea</taxon>
        <taxon>Bopyridae</taxon>
        <taxon>Gyge</taxon>
    </lineage>
</organism>
<evidence type="ECO:0000313" key="2">
    <source>
        <dbReference type="EMBL" id="ASC43031.1"/>
    </source>
</evidence>
<proteinExistence type="predicted"/>
<dbReference type="CTD" id="4539"/>
<sequence>MGWTFPSLLASTAFFSGMLKFIMSLNSILCSLIVLEFMALAVFFLSVVITNSNLTDLHVSLVLLTIMVCDGVLGVSMMLLSTRVSGDQLLMNNSMLTW</sequence>
<protein>
    <submittedName>
        <fullName evidence="2">NADH dehydrogenase subunit 4L</fullName>
    </submittedName>
</protein>
<reference evidence="2" key="1">
    <citation type="submission" date="2016-10" db="EMBL/GenBank/DDBJ databases">
        <authorList>
            <person name="Cai Z."/>
        </authorList>
    </citation>
    <scope>NUCLEOTIDE SEQUENCE</scope>
</reference>
<feature type="transmembrane region" description="Helical" evidence="1">
    <location>
        <begin position="21"/>
        <end position="49"/>
    </location>
</feature>
<keyword evidence="1" id="KW-0812">Transmembrane</keyword>
<dbReference type="Gene3D" id="1.10.287.3510">
    <property type="match status" value="1"/>
</dbReference>
<dbReference type="GeneID" id="37277758"/>
<accession>A0A343DSC4</accession>
<evidence type="ECO:0000256" key="1">
    <source>
        <dbReference type="SAM" id="Phobius"/>
    </source>
</evidence>
<reference evidence="2" key="2">
    <citation type="journal article" date="2018" name="Syst. Parasitol.">
        <title>The first complete mitochondrial genome of a parasitic isopod supports Epicaridea Latreille, 1825 as a suborder and reveals the less conservative genome of isopods.</title>
        <authorList>
            <person name="Yu J."/>
            <person name="An J."/>
            <person name="Li Y."/>
            <person name="Boyko C.B."/>
        </authorList>
    </citation>
    <scope>NUCLEOTIDE SEQUENCE</scope>
</reference>